<evidence type="ECO:0000259" key="7">
    <source>
        <dbReference type="PROSITE" id="PS50110"/>
    </source>
</evidence>
<protein>
    <recommendedName>
        <fullName evidence="11">Response regulatory domain-containing protein</fullName>
    </recommendedName>
</protein>
<dbReference type="Pfam" id="PF00072">
    <property type="entry name" value="Response_reg"/>
    <property type="match status" value="1"/>
</dbReference>
<evidence type="ECO:0000256" key="3">
    <source>
        <dbReference type="PROSITE-ProRule" id="PRU00110"/>
    </source>
</evidence>
<feature type="domain" description="Response regulatory" evidence="7">
    <location>
        <begin position="511"/>
        <end position="624"/>
    </location>
</feature>
<dbReference type="PROSITE" id="PS50110">
    <property type="entry name" value="RESPONSE_REGULATORY"/>
    <property type="match status" value="1"/>
</dbReference>
<keyword evidence="1 3" id="KW-0597">Phosphoprotein</keyword>
<dbReference type="InterPro" id="IPR008207">
    <property type="entry name" value="Sig_transdc_His_kin_Hpt_dom"/>
</dbReference>
<organism evidence="9 10">
    <name type="scientific">Niveispirillum lacus</name>
    <dbReference type="NCBI Taxonomy" id="1981099"/>
    <lineage>
        <taxon>Bacteria</taxon>
        <taxon>Pseudomonadati</taxon>
        <taxon>Pseudomonadota</taxon>
        <taxon>Alphaproteobacteria</taxon>
        <taxon>Rhodospirillales</taxon>
        <taxon>Azospirillaceae</taxon>
        <taxon>Niveispirillum</taxon>
    </lineage>
</organism>
<dbReference type="PANTHER" id="PTHR44591:SF3">
    <property type="entry name" value="RESPONSE REGULATORY DOMAIN-CONTAINING PROTEIN"/>
    <property type="match status" value="1"/>
</dbReference>
<evidence type="ECO:0000256" key="2">
    <source>
        <dbReference type="ARBA" id="ARBA00023012"/>
    </source>
</evidence>
<evidence type="ECO:0000256" key="4">
    <source>
        <dbReference type="PROSITE-ProRule" id="PRU00169"/>
    </source>
</evidence>
<evidence type="ECO:0000259" key="8">
    <source>
        <dbReference type="PROSITE" id="PS50894"/>
    </source>
</evidence>
<dbReference type="GO" id="GO:0000160">
    <property type="term" value="P:phosphorelay signal transduction system"/>
    <property type="evidence" value="ECO:0007669"/>
    <property type="project" value="UniProtKB-KW"/>
</dbReference>
<accession>A0A255YUD6</accession>
<dbReference type="SUPFAM" id="SSF52172">
    <property type="entry name" value="CheY-like"/>
    <property type="match status" value="1"/>
</dbReference>
<dbReference type="InterPro" id="IPR011006">
    <property type="entry name" value="CheY-like_superfamily"/>
</dbReference>
<feature type="compositionally biased region" description="Pro residues" evidence="5">
    <location>
        <begin position="647"/>
        <end position="660"/>
    </location>
</feature>
<dbReference type="SUPFAM" id="SSF47226">
    <property type="entry name" value="Histidine-containing phosphotransfer domain, HPT domain"/>
    <property type="match status" value="1"/>
</dbReference>
<dbReference type="Proteomes" id="UP000216998">
    <property type="component" value="Unassembled WGS sequence"/>
</dbReference>
<dbReference type="PROSITE" id="PS50894">
    <property type="entry name" value="HPT"/>
    <property type="match status" value="1"/>
</dbReference>
<feature type="compositionally biased region" description="Gly residues" evidence="5">
    <location>
        <begin position="38"/>
        <end position="48"/>
    </location>
</feature>
<dbReference type="GO" id="GO:0004672">
    <property type="term" value="F:protein kinase activity"/>
    <property type="evidence" value="ECO:0007669"/>
    <property type="project" value="UniProtKB-ARBA"/>
</dbReference>
<sequence>MRHFGFHRAARGSGRVGKIAAAHTRCGGGGRRQAATGSGWGGGEGGGHLAPTARNAQNRAFRALAAIHGGGSRGGGRLYISLPQVDGLACPGPAVRVGQIAHASAFRATAHHAVDRGLIQPACGPQTVLFLIGGNGSSGGTVHFAAGPALVETLLIQNLLRPLDGGTIGLIVLSHCRRRHRQQRQGQDSRQGHRAMTAGGTRTDRRGHFQKPLRATQIMADRPCAVRHERHDIATGHWQGRQGCGVIMTDRDDGPTRQSSIYMVSDHVLSKAELTRRLTENQPAPPAPETAPPPDLPLAGSAWLAIMALLDTLLLGPMLVPLGLRLLGLLLLGWWWWSDGRSPRWLAGVWLGVTVAGQVLATYFWAEAGVGGTALAGGTLAGFLLLPLAAPLLRDLTRAPDPAPVPAGSAVGGVPLPVLRLAADSLHSRLQTMAQELDSLNGGPVSPAQAIQLRLLRNEVAGMQALVRQRLGGDAAPEMAGANAAMTRPATAPAIPATTPRLPVVTPNGLSAMVVDDDPVGRTLTRLLLEQAGYWVEETDDAKMALEMALMEGPDVALVAARIGRHSGLALSWCIRRGGGPKVVLLRGRADRITERQRKRAGLAAILGKPVTPDTLAATLGPLLAPVQADRPRPPEPAAATAIPASPMLPPAPPPPPPPDTTEILPVLDLRVLEEHRSILGSDRVGQIIDSFGRNAPVTLASVAEAMAIGDVAGVGRAAHKLASGALTVGLSVLAKLAKEADTAAKRGDTETALAAAAQLPAAFAAGQAALAGYRRDRLSGVAGQGSAL</sequence>
<evidence type="ECO:0000256" key="6">
    <source>
        <dbReference type="SAM" id="Phobius"/>
    </source>
</evidence>
<dbReference type="Pfam" id="PF01627">
    <property type="entry name" value="Hpt"/>
    <property type="match status" value="1"/>
</dbReference>
<feature type="domain" description="HPt" evidence="8">
    <location>
        <begin position="681"/>
        <end position="774"/>
    </location>
</feature>
<evidence type="ECO:0000313" key="10">
    <source>
        <dbReference type="Proteomes" id="UP000216998"/>
    </source>
</evidence>
<evidence type="ECO:0008006" key="11">
    <source>
        <dbReference type="Google" id="ProtNLM"/>
    </source>
</evidence>
<dbReference type="EMBL" id="NOXU01000031">
    <property type="protein sequence ID" value="OYQ32284.1"/>
    <property type="molecule type" value="Genomic_DNA"/>
</dbReference>
<feature type="region of interest" description="Disordered" evidence="5">
    <location>
        <begin position="179"/>
        <end position="207"/>
    </location>
</feature>
<dbReference type="InterPro" id="IPR036641">
    <property type="entry name" value="HPT_dom_sf"/>
</dbReference>
<feature type="transmembrane region" description="Helical" evidence="6">
    <location>
        <begin position="372"/>
        <end position="393"/>
    </location>
</feature>
<keyword evidence="2" id="KW-0902">Two-component regulatory system</keyword>
<dbReference type="PANTHER" id="PTHR44591">
    <property type="entry name" value="STRESS RESPONSE REGULATOR PROTEIN 1"/>
    <property type="match status" value="1"/>
</dbReference>
<feature type="transmembrane region" description="Helical" evidence="6">
    <location>
        <begin position="345"/>
        <end position="366"/>
    </location>
</feature>
<feature type="region of interest" description="Disordered" evidence="5">
    <location>
        <begin position="630"/>
        <end position="661"/>
    </location>
</feature>
<dbReference type="InterPro" id="IPR001789">
    <property type="entry name" value="Sig_transdc_resp-reg_receiver"/>
</dbReference>
<comment type="caution">
    <text evidence="4">Lacks conserved residue(s) required for the propagation of feature annotation.</text>
</comment>
<dbReference type="InterPro" id="IPR050595">
    <property type="entry name" value="Bact_response_regulator"/>
</dbReference>
<evidence type="ECO:0000256" key="5">
    <source>
        <dbReference type="SAM" id="MobiDB-lite"/>
    </source>
</evidence>
<comment type="caution">
    <text evidence="9">The sequence shown here is derived from an EMBL/GenBank/DDBJ whole genome shotgun (WGS) entry which is preliminary data.</text>
</comment>
<dbReference type="SMART" id="SM00448">
    <property type="entry name" value="REC"/>
    <property type="match status" value="1"/>
</dbReference>
<name>A0A255YUD6_9PROT</name>
<dbReference type="AlphaFoldDB" id="A0A255YUD6"/>
<keyword evidence="6" id="KW-0812">Transmembrane</keyword>
<dbReference type="CDD" id="cd00156">
    <property type="entry name" value="REC"/>
    <property type="match status" value="1"/>
</dbReference>
<gene>
    <name evidence="9" type="ORF">CHU95_15860</name>
</gene>
<evidence type="ECO:0000256" key="1">
    <source>
        <dbReference type="ARBA" id="ARBA00022553"/>
    </source>
</evidence>
<keyword evidence="10" id="KW-1185">Reference proteome</keyword>
<keyword evidence="6" id="KW-0472">Membrane</keyword>
<proteinExistence type="predicted"/>
<feature type="region of interest" description="Disordered" evidence="5">
    <location>
        <begin position="24"/>
        <end position="52"/>
    </location>
</feature>
<reference evidence="9 10" key="1">
    <citation type="submission" date="2017-07" db="EMBL/GenBank/DDBJ databases">
        <title>Niveispirillum cyanobacteriorum sp. nov., isolated from cyanobacterial aggregates in a eutrophic lake.</title>
        <authorList>
            <person name="Cai H."/>
        </authorList>
    </citation>
    <scope>NUCLEOTIDE SEQUENCE [LARGE SCALE GENOMIC DNA]</scope>
    <source>
        <strain evidence="10">TH1-14</strain>
    </source>
</reference>
<evidence type="ECO:0000313" key="9">
    <source>
        <dbReference type="EMBL" id="OYQ32284.1"/>
    </source>
</evidence>
<dbReference type="Gene3D" id="1.20.120.160">
    <property type="entry name" value="HPT domain"/>
    <property type="match status" value="1"/>
</dbReference>
<feature type="modified residue" description="Phosphohistidine" evidence="3">
    <location>
        <position position="720"/>
    </location>
</feature>
<dbReference type="Gene3D" id="3.40.50.2300">
    <property type="match status" value="1"/>
</dbReference>
<keyword evidence="6" id="KW-1133">Transmembrane helix</keyword>